<evidence type="ECO:0000313" key="2">
    <source>
        <dbReference type="EMBL" id="CAB3990313.1"/>
    </source>
</evidence>
<name>A0A7D9HUN5_PARCT</name>
<accession>A0A7D9HUN5</accession>
<dbReference type="AlphaFoldDB" id="A0A7D9HUN5"/>
<organism evidence="2 3">
    <name type="scientific">Paramuricea clavata</name>
    <name type="common">Red gorgonian</name>
    <name type="synonym">Violescent sea-whip</name>
    <dbReference type="NCBI Taxonomy" id="317549"/>
    <lineage>
        <taxon>Eukaryota</taxon>
        <taxon>Metazoa</taxon>
        <taxon>Cnidaria</taxon>
        <taxon>Anthozoa</taxon>
        <taxon>Octocorallia</taxon>
        <taxon>Malacalcyonacea</taxon>
        <taxon>Plexauridae</taxon>
        <taxon>Paramuricea</taxon>
    </lineage>
</organism>
<proteinExistence type="predicted"/>
<keyword evidence="3" id="KW-1185">Reference proteome</keyword>
<comment type="caution">
    <text evidence="2">The sequence shown here is derived from an EMBL/GenBank/DDBJ whole genome shotgun (WGS) entry which is preliminary data.</text>
</comment>
<evidence type="ECO:0000256" key="1">
    <source>
        <dbReference type="SAM" id="MobiDB-lite"/>
    </source>
</evidence>
<feature type="compositionally biased region" description="Acidic residues" evidence="1">
    <location>
        <begin position="66"/>
        <end position="77"/>
    </location>
</feature>
<dbReference type="Proteomes" id="UP001152795">
    <property type="component" value="Unassembled WGS sequence"/>
</dbReference>
<protein>
    <submittedName>
        <fullName evidence="2">Uncharacterized protein</fullName>
    </submittedName>
</protein>
<sequence length="114" mass="13336">MQLYFDCLEIRRDVERIIDDFDRIRFGRPTEVSEWFEDFRELVREELCETGRTVGDRGITLYSDLDSDEDSFGEVEDPNLNSEGEKGDFEDLELAQPYNTTAVLSLKTEFFCGK</sequence>
<reference evidence="2" key="1">
    <citation type="submission" date="2020-04" db="EMBL/GenBank/DDBJ databases">
        <authorList>
            <person name="Alioto T."/>
            <person name="Alioto T."/>
            <person name="Gomez Garrido J."/>
        </authorList>
    </citation>
    <scope>NUCLEOTIDE SEQUENCE</scope>
    <source>
        <strain evidence="2">A484AB</strain>
    </source>
</reference>
<gene>
    <name evidence="2" type="ORF">PACLA_8A066526</name>
</gene>
<dbReference type="EMBL" id="CACRXK020001639">
    <property type="protein sequence ID" value="CAB3990313.1"/>
    <property type="molecule type" value="Genomic_DNA"/>
</dbReference>
<evidence type="ECO:0000313" key="3">
    <source>
        <dbReference type="Proteomes" id="UP001152795"/>
    </source>
</evidence>
<feature type="region of interest" description="Disordered" evidence="1">
    <location>
        <begin position="66"/>
        <end position="86"/>
    </location>
</feature>